<protein>
    <submittedName>
        <fullName evidence="2">Uncharacterized protein</fullName>
    </submittedName>
</protein>
<evidence type="ECO:0000313" key="2">
    <source>
        <dbReference type="EMBL" id="KAF2008229.1"/>
    </source>
</evidence>
<evidence type="ECO:0000256" key="1">
    <source>
        <dbReference type="SAM" id="MobiDB-lite"/>
    </source>
</evidence>
<dbReference type="EMBL" id="ML977556">
    <property type="protein sequence ID" value="KAF2008229.1"/>
    <property type="molecule type" value="Genomic_DNA"/>
</dbReference>
<gene>
    <name evidence="2" type="ORF">P154DRAFT_569043</name>
</gene>
<reference evidence="2" key="1">
    <citation type="journal article" date="2020" name="Stud. Mycol.">
        <title>101 Dothideomycetes genomes: a test case for predicting lifestyles and emergence of pathogens.</title>
        <authorList>
            <person name="Haridas S."/>
            <person name="Albert R."/>
            <person name="Binder M."/>
            <person name="Bloem J."/>
            <person name="Labutti K."/>
            <person name="Salamov A."/>
            <person name="Andreopoulos B."/>
            <person name="Baker S."/>
            <person name="Barry K."/>
            <person name="Bills G."/>
            <person name="Bluhm B."/>
            <person name="Cannon C."/>
            <person name="Castanera R."/>
            <person name="Culley D."/>
            <person name="Daum C."/>
            <person name="Ezra D."/>
            <person name="Gonzalez J."/>
            <person name="Henrissat B."/>
            <person name="Kuo A."/>
            <person name="Liang C."/>
            <person name="Lipzen A."/>
            <person name="Lutzoni F."/>
            <person name="Magnuson J."/>
            <person name="Mondo S."/>
            <person name="Nolan M."/>
            <person name="Ohm R."/>
            <person name="Pangilinan J."/>
            <person name="Park H.-J."/>
            <person name="Ramirez L."/>
            <person name="Alfaro M."/>
            <person name="Sun H."/>
            <person name="Tritt A."/>
            <person name="Yoshinaga Y."/>
            <person name="Zwiers L.-H."/>
            <person name="Turgeon B."/>
            <person name="Goodwin S."/>
            <person name="Spatafora J."/>
            <person name="Crous P."/>
            <person name="Grigoriev I."/>
        </authorList>
    </citation>
    <scope>NUCLEOTIDE SEQUENCE</scope>
    <source>
        <strain evidence="2">CBS 123094</strain>
    </source>
</reference>
<proteinExistence type="predicted"/>
<dbReference type="AlphaFoldDB" id="A0A6A5X5K2"/>
<name>A0A6A5X5K2_9PLEO</name>
<keyword evidence="3" id="KW-1185">Reference proteome</keyword>
<sequence length="151" mass="16796">MQSSKRYGTLRITFAASEERERAWGQRRAHLAARRAYLGCRKYANAADLEQLLARCSSSDEQQDSVAPRQARHASGGRCEPVISTSLSLITNNRLLTPFQNSQRAGQPRPKSSSEGTGTAQVTPMPRNCPLFCMKMAHGFRHLLPPLQEGR</sequence>
<feature type="region of interest" description="Disordered" evidence="1">
    <location>
        <begin position="97"/>
        <end position="122"/>
    </location>
</feature>
<organism evidence="2 3">
    <name type="scientific">Amniculicola lignicola CBS 123094</name>
    <dbReference type="NCBI Taxonomy" id="1392246"/>
    <lineage>
        <taxon>Eukaryota</taxon>
        <taxon>Fungi</taxon>
        <taxon>Dikarya</taxon>
        <taxon>Ascomycota</taxon>
        <taxon>Pezizomycotina</taxon>
        <taxon>Dothideomycetes</taxon>
        <taxon>Pleosporomycetidae</taxon>
        <taxon>Pleosporales</taxon>
        <taxon>Amniculicolaceae</taxon>
        <taxon>Amniculicola</taxon>
    </lineage>
</organism>
<dbReference type="Proteomes" id="UP000799779">
    <property type="component" value="Unassembled WGS sequence"/>
</dbReference>
<accession>A0A6A5X5K2</accession>
<feature type="region of interest" description="Disordered" evidence="1">
    <location>
        <begin position="57"/>
        <end position="78"/>
    </location>
</feature>
<evidence type="ECO:0000313" key="3">
    <source>
        <dbReference type="Proteomes" id="UP000799779"/>
    </source>
</evidence>